<gene>
    <name evidence="3" type="ORF">EDD18DRAFT_1077972</name>
</gene>
<dbReference type="Pfam" id="PF05199">
    <property type="entry name" value="GMC_oxred_C"/>
    <property type="match status" value="1"/>
</dbReference>
<evidence type="ECO:0000313" key="4">
    <source>
        <dbReference type="Proteomes" id="UP001175228"/>
    </source>
</evidence>
<feature type="domain" description="Glucose-methanol-choline oxidoreductase C-terminal" evidence="2">
    <location>
        <begin position="13"/>
        <end position="47"/>
    </location>
</feature>
<reference evidence="3" key="1">
    <citation type="submission" date="2023-06" db="EMBL/GenBank/DDBJ databases">
        <authorList>
            <consortium name="Lawrence Berkeley National Laboratory"/>
            <person name="Ahrendt S."/>
            <person name="Sahu N."/>
            <person name="Indic B."/>
            <person name="Wong-Bajracharya J."/>
            <person name="Merenyi Z."/>
            <person name="Ke H.-M."/>
            <person name="Monk M."/>
            <person name="Kocsube S."/>
            <person name="Drula E."/>
            <person name="Lipzen A."/>
            <person name="Balint B."/>
            <person name="Henrissat B."/>
            <person name="Andreopoulos B."/>
            <person name="Martin F.M."/>
            <person name="Harder C.B."/>
            <person name="Rigling D."/>
            <person name="Ford K.L."/>
            <person name="Foster G.D."/>
            <person name="Pangilinan J."/>
            <person name="Papanicolaou A."/>
            <person name="Barry K."/>
            <person name="LaButti K."/>
            <person name="Viragh M."/>
            <person name="Koriabine M."/>
            <person name="Yan M."/>
            <person name="Riley R."/>
            <person name="Champramary S."/>
            <person name="Plett K.L."/>
            <person name="Tsai I.J."/>
            <person name="Slot J."/>
            <person name="Sipos G."/>
            <person name="Plett J."/>
            <person name="Nagy L.G."/>
            <person name="Grigoriev I.V."/>
        </authorList>
    </citation>
    <scope>NUCLEOTIDE SEQUENCE</scope>
    <source>
        <strain evidence="3">HWK02</strain>
    </source>
</reference>
<dbReference type="InterPro" id="IPR036188">
    <property type="entry name" value="FAD/NAD-bd_sf"/>
</dbReference>
<dbReference type="GO" id="GO:0016614">
    <property type="term" value="F:oxidoreductase activity, acting on CH-OH group of donors"/>
    <property type="evidence" value="ECO:0007669"/>
    <property type="project" value="InterPro"/>
</dbReference>
<dbReference type="InterPro" id="IPR007867">
    <property type="entry name" value="GMC_OxRtase_C"/>
</dbReference>
<dbReference type="AlphaFoldDB" id="A0AA39Q0J3"/>
<protein>
    <recommendedName>
        <fullName evidence="2">Glucose-methanol-choline oxidoreductase C-terminal domain-containing protein</fullName>
    </recommendedName>
</protein>
<name>A0AA39Q0J3_9AGAR</name>
<organism evidence="3 4">
    <name type="scientific">Armillaria luteobubalina</name>
    <dbReference type="NCBI Taxonomy" id="153913"/>
    <lineage>
        <taxon>Eukaryota</taxon>
        <taxon>Fungi</taxon>
        <taxon>Dikarya</taxon>
        <taxon>Basidiomycota</taxon>
        <taxon>Agaricomycotina</taxon>
        <taxon>Agaricomycetes</taxon>
        <taxon>Agaricomycetidae</taxon>
        <taxon>Agaricales</taxon>
        <taxon>Marasmiineae</taxon>
        <taxon>Physalacriaceae</taxon>
        <taxon>Armillaria</taxon>
    </lineage>
</organism>
<sequence length="66" mass="7236">HLPSTPSCLPRHADWGVIDPDLKMKGLKGVRIVDASVFPLASTQESVYTFAERATDLIKGGYTKLH</sequence>
<dbReference type="Gene3D" id="3.50.50.60">
    <property type="entry name" value="FAD/NAD(P)-binding domain"/>
    <property type="match status" value="1"/>
</dbReference>
<proteinExistence type="predicted"/>
<feature type="non-terminal residue" evidence="3">
    <location>
        <position position="1"/>
    </location>
</feature>
<accession>A0AA39Q0J3</accession>
<comment type="caution">
    <text evidence="3">The sequence shown here is derived from an EMBL/GenBank/DDBJ whole genome shotgun (WGS) entry which is preliminary data.</text>
</comment>
<evidence type="ECO:0000259" key="2">
    <source>
        <dbReference type="Pfam" id="PF05199"/>
    </source>
</evidence>
<dbReference type="SUPFAM" id="SSF51905">
    <property type="entry name" value="FAD/NAD(P)-binding domain"/>
    <property type="match status" value="1"/>
</dbReference>
<evidence type="ECO:0000313" key="3">
    <source>
        <dbReference type="EMBL" id="KAK0493876.1"/>
    </source>
</evidence>
<comment type="cofactor">
    <cofactor evidence="1">
        <name>FAD</name>
        <dbReference type="ChEBI" id="CHEBI:57692"/>
    </cofactor>
</comment>
<evidence type="ECO:0000256" key="1">
    <source>
        <dbReference type="ARBA" id="ARBA00001974"/>
    </source>
</evidence>
<dbReference type="Proteomes" id="UP001175228">
    <property type="component" value="Unassembled WGS sequence"/>
</dbReference>
<keyword evidence="4" id="KW-1185">Reference proteome</keyword>
<dbReference type="EMBL" id="JAUEPU010000023">
    <property type="protein sequence ID" value="KAK0493876.1"/>
    <property type="molecule type" value="Genomic_DNA"/>
</dbReference>